<evidence type="ECO:0000256" key="5">
    <source>
        <dbReference type="ARBA" id="ARBA00023235"/>
    </source>
</evidence>
<comment type="caution">
    <text evidence="14">The sequence shown here is derived from an EMBL/GenBank/DDBJ whole genome shotgun (WGS) entry which is preliminary data.</text>
</comment>
<gene>
    <name evidence="14" type="ORF">Egran_04566</name>
</gene>
<dbReference type="PANTHER" id="PTHR11954:SF6">
    <property type="entry name" value="MACROPHAGE MIGRATION INHIBITORY FACTOR"/>
    <property type="match status" value="1"/>
</dbReference>
<dbReference type="InterPro" id="IPR001398">
    <property type="entry name" value="Macrophage_inhib_fac"/>
</dbReference>
<dbReference type="AlphaFoldDB" id="A0A232LU77"/>
<dbReference type="GO" id="GO:0005576">
    <property type="term" value="C:extracellular region"/>
    <property type="evidence" value="ECO:0007669"/>
    <property type="project" value="UniProtKB-SubCell"/>
</dbReference>
<dbReference type="OrthoDB" id="255819at2759"/>
<evidence type="ECO:0000313" key="15">
    <source>
        <dbReference type="Proteomes" id="UP000243515"/>
    </source>
</evidence>
<evidence type="ECO:0000256" key="12">
    <source>
        <dbReference type="ARBA" id="ARBA00042730"/>
    </source>
</evidence>
<organism evidence="14 15">
    <name type="scientific">Elaphomyces granulatus</name>
    <dbReference type="NCBI Taxonomy" id="519963"/>
    <lineage>
        <taxon>Eukaryota</taxon>
        <taxon>Fungi</taxon>
        <taxon>Dikarya</taxon>
        <taxon>Ascomycota</taxon>
        <taxon>Pezizomycotina</taxon>
        <taxon>Eurotiomycetes</taxon>
        <taxon>Eurotiomycetidae</taxon>
        <taxon>Eurotiales</taxon>
        <taxon>Elaphomycetaceae</taxon>
        <taxon>Elaphomyces</taxon>
    </lineage>
</organism>
<evidence type="ECO:0000256" key="6">
    <source>
        <dbReference type="ARBA" id="ARBA00036735"/>
    </source>
</evidence>
<dbReference type="Proteomes" id="UP000243515">
    <property type="component" value="Unassembled WGS sequence"/>
</dbReference>
<dbReference type="GO" id="GO:0050178">
    <property type="term" value="F:phenylpyruvate tautomerase activity"/>
    <property type="evidence" value="ECO:0007669"/>
    <property type="project" value="UniProtKB-EC"/>
</dbReference>
<keyword evidence="15" id="KW-1185">Reference proteome</keyword>
<evidence type="ECO:0000256" key="1">
    <source>
        <dbReference type="ARBA" id="ARBA00004613"/>
    </source>
</evidence>
<evidence type="ECO:0000256" key="3">
    <source>
        <dbReference type="ARBA" id="ARBA00022514"/>
    </source>
</evidence>
<keyword evidence="3" id="KW-0202">Cytokine</keyword>
<name>A0A232LU77_9EURO</name>
<proteinExistence type="inferred from homology"/>
<dbReference type="Gene3D" id="3.30.429.10">
    <property type="entry name" value="Macrophage Migration Inhibitory Factor"/>
    <property type="match status" value="1"/>
</dbReference>
<sequence length="265" mass="29822">MSCCEKQDDGLTCELTRGAPADASNFTYKDNGHTQEIARRRNQYFSEVFSVREPHNSPRDRVFQNSIIVVEIKTNAKLAGDRFQILSDLSSQLSQIYHRPEDCVLVTVEENMNLLLGSSSEPAYLMTVSGLSHLIAPVTNIRNTFLIQSAVAKILHIPASRGVIKYHSLTEENFAFNSVTMMGEIERLERESQEENSGVMRSISLRKKKLRSSQSSHLAPLPEASTTLGTEPHISTISERMMQAGARDESRMVRKARSIRQFFSI</sequence>
<reference evidence="14 15" key="1">
    <citation type="journal article" date="2015" name="Environ. Microbiol.">
        <title>Metagenome sequence of Elaphomyces granulatus from sporocarp tissue reveals Ascomycota ectomycorrhizal fingerprints of genome expansion and a Proteobacteria-rich microbiome.</title>
        <authorList>
            <person name="Quandt C.A."/>
            <person name="Kohler A."/>
            <person name="Hesse C.N."/>
            <person name="Sharpton T.J."/>
            <person name="Martin F."/>
            <person name="Spatafora J.W."/>
        </authorList>
    </citation>
    <scope>NUCLEOTIDE SEQUENCE [LARGE SCALE GENOMIC DNA]</scope>
    <source>
        <strain evidence="14 15">OSC145934</strain>
    </source>
</reference>
<dbReference type="SUPFAM" id="SSF55331">
    <property type="entry name" value="Tautomerase/MIF"/>
    <property type="match status" value="1"/>
</dbReference>
<dbReference type="InterPro" id="IPR014347">
    <property type="entry name" value="Tautomerase/MIF_sf"/>
</dbReference>
<keyword evidence="5" id="KW-0413">Isomerase</keyword>
<evidence type="ECO:0000256" key="9">
    <source>
        <dbReference type="ARBA" id="ARBA00039086"/>
    </source>
</evidence>
<evidence type="ECO:0000256" key="8">
    <source>
        <dbReference type="ARBA" id="ARBA00038932"/>
    </source>
</evidence>
<evidence type="ECO:0000256" key="4">
    <source>
        <dbReference type="ARBA" id="ARBA00022525"/>
    </source>
</evidence>
<dbReference type="GO" id="GO:0004167">
    <property type="term" value="F:dopachrome isomerase activity"/>
    <property type="evidence" value="ECO:0007669"/>
    <property type="project" value="UniProtKB-EC"/>
</dbReference>
<feature type="region of interest" description="Disordered" evidence="13">
    <location>
        <begin position="189"/>
        <end position="232"/>
    </location>
</feature>
<dbReference type="EMBL" id="NPHW01004645">
    <property type="protein sequence ID" value="OXV07666.1"/>
    <property type="molecule type" value="Genomic_DNA"/>
</dbReference>
<dbReference type="EC" id="5.3.2.1" evidence="9"/>
<dbReference type="PANTHER" id="PTHR11954">
    <property type="entry name" value="D-DOPACHROME DECARBOXYLASE"/>
    <property type="match status" value="1"/>
</dbReference>
<comment type="subcellular location">
    <subcellularLocation>
        <location evidence="1">Secreted</location>
    </subcellularLocation>
</comment>
<comment type="catalytic activity">
    <reaction evidence="6">
        <text>3-phenylpyruvate = enol-phenylpyruvate</text>
        <dbReference type="Rhea" id="RHEA:17097"/>
        <dbReference type="ChEBI" id="CHEBI:16815"/>
        <dbReference type="ChEBI" id="CHEBI:18005"/>
        <dbReference type="EC" id="5.3.2.1"/>
    </reaction>
</comment>
<evidence type="ECO:0000256" key="10">
    <source>
        <dbReference type="ARBA" id="ARBA00041631"/>
    </source>
</evidence>
<comment type="catalytic activity">
    <reaction evidence="7">
        <text>L-dopachrome = 5,6-dihydroxyindole-2-carboxylate</text>
        <dbReference type="Rhea" id="RHEA:13041"/>
        <dbReference type="ChEBI" id="CHEBI:16875"/>
        <dbReference type="ChEBI" id="CHEBI:57509"/>
        <dbReference type="EC" id="5.3.3.12"/>
    </reaction>
</comment>
<accession>A0A232LU77</accession>
<evidence type="ECO:0000256" key="13">
    <source>
        <dbReference type="SAM" id="MobiDB-lite"/>
    </source>
</evidence>
<dbReference type="Pfam" id="PF01187">
    <property type="entry name" value="MIF"/>
    <property type="match status" value="1"/>
</dbReference>
<evidence type="ECO:0000256" key="11">
    <source>
        <dbReference type="ARBA" id="ARBA00041912"/>
    </source>
</evidence>
<comment type="similarity">
    <text evidence="2">Belongs to the MIF family.</text>
</comment>
<dbReference type="EC" id="5.3.3.12" evidence="8"/>
<evidence type="ECO:0000313" key="14">
    <source>
        <dbReference type="EMBL" id="OXV07666.1"/>
    </source>
</evidence>
<keyword evidence="4" id="KW-0964">Secreted</keyword>
<evidence type="ECO:0000256" key="2">
    <source>
        <dbReference type="ARBA" id="ARBA00005851"/>
    </source>
</evidence>
<protein>
    <recommendedName>
        <fullName evidence="12">L-dopachrome isomerase</fullName>
        <ecNumber evidence="9">5.3.2.1</ecNumber>
        <ecNumber evidence="8">5.3.3.12</ecNumber>
    </recommendedName>
    <alternativeName>
        <fullName evidence="10">L-dopachrome tautomerase</fullName>
    </alternativeName>
    <alternativeName>
        <fullName evidence="11">Phenylpyruvate tautomerase</fullName>
    </alternativeName>
</protein>
<evidence type="ECO:0000256" key="7">
    <source>
        <dbReference type="ARBA" id="ARBA00036823"/>
    </source>
</evidence>